<dbReference type="Pfam" id="PF08905">
    <property type="entry name" value="DUF1850"/>
    <property type="match status" value="1"/>
</dbReference>
<evidence type="ECO:0000313" key="1">
    <source>
        <dbReference type="EMBL" id="RJE83847.1"/>
    </source>
</evidence>
<reference evidence="2" key="1">
    <citation type="submission" date="2018-09" db="EMBL/GenBank/DDBJ databases">
        <title>Acidovorax cavernicola nov. sp. isolated from Gruta de las Maravillas (Aracena, Spain).</title>
        <authorList>
            <person name="Jurado V."/>
            <person name="Gutierrez-Patricio S."/>
            <person name="Gonzalez-Pimentel J.L."/>
            <person name="Miller A.Z."/>
            <person name="Laiz L."/>
            <person name="Saiz-Jimenez C."/>
        </authorList>
    </citation>
    <scope>NUCLEOTIDE SEQUENCE [LARGE SCALE GENOMIC DNA]</scope>
    <source>
        <strain evidence="2">1011MAR3C25</strain>
    </source>
</reference>
<keyword evidence="2" id="KW-1185">Reference proteome</keyword>
<gene>
    <name evidence="1" type="ORF">D3P04_15540</name>
</gene>
<comment type="caution">
    <text evidence="1">The sequence shown here is derived from an EMBL/GenBank/DDBJ whole genome shotgun (WGS) entry which is preliminary data.</text>
</comment>
<dbReference type="EMBL" id="QZCG01000010">
    <property type="protein sequence ID" value="RJE83847.1"/>
    <property type="molecule type" value="Genomic_DNA"/>
</dbReference>
<name>A0A418SSI8_9RHOB</name>
<evidence type="ECO:0000313" key="2">
    <source>
        <dbReference type="Proteomes" id="UP000284202"/>
    </source>
</evidence>
<dbReference type="OrthoDB" id="5298197at2"/>
<accession>A0A418SSI8</accession>
<dbReference type="AlphaFoldDB" id="A0A418SSI8"/>
<dbReference type="InterPro" id="IPR015001">
    <property type="entry name" value="DUF1850"/>
</dbReference>
<sequence>MIALSSADFRLEWTHSVERQAWREYWRIEETGLLLTQAAVKGSGAGMEPGENAVKQGDWWVWRPDLPVQTELILAASGKTGDGWHICDSETCHEIGMDAGAPIVVRPCP</sequence>
<dbReference type="Proteomes" id="UP000284202">
    <property type="component" value="Unassembled WGS sequence"/>
</dbReference>
<proteinExistence type="predicted"/>
<protein>
    <submittedName>
        <fullName evidence="1">DUF1850 domain-containing protein</fullName>
    </submittedName>
</protein>
<organism evidence="1 2">
    <name type="scientific">Paracoccus onubensis</name>
    <dbReference type="NCBI Taxonomy" id="1675788"/>
    <lineage>
        <taxon>Bacteria</taxon>
        <taxon>Pseudomonadati</taxon>
        <taxon>Pseudomonadota</taxon>
        <taxon>Alphaproteobacteria</taxon>
        <taxon>Rhodobacterales</taxon>
        <taxon>Paracoccaceae</taxon>
        <taxon>Paracoccus</taxon>
    </lineage>
</organism>